<proteinExistence type="predicted"/>
<organism evidence="2 3">
    <name type="scientific">Algoriphagus halophytocola</name>
    <dbReference type="NCBI Taxonomy" id="2991499"/>
    <lineage>
        <taxon>Bacteria</taxon>
        <taxon>Pseudomonadati</taxon>
        <taxon>Bacteroidota</taxon>
        <taxon>Cytophagia</taxon>
        <taxon>Cytophagales</taxon>
        <taxon>Cyclobacteriaceae</taxon>
        <taxon>Algoriphagus</taxon>
    </lineage>
</organism>
<dbReference type="SUPFAM" id="SSF52833">
    <property type="entry name" value="Thioredoxin-like"/>
    <property type="match status" value="1"/>
</dbReference>
<name>A0ABY6MP09_9BACT</name>
<protein>
    <submittedName>
        <fullName evidence="2">Peroxiredoxin family protein</fullName>
    </submittedName>
</protein>
<dbReference type="Proteomes" id="UP001163156">
    <property type="component" value="Chromosome"/>
</dbReference>
<feature type="chain" id="PRO_5045858342" evidence="1">
    <location>
        <begin position="27"/>
        <end position="239"/>
    </location>
</feature>
<dbReference type="Gene3D" id="3.40.30.10">
    <property type="entry name" value="Glutaredoxin"/>
    <property type="match status" value="1"/>
</dbReference>
<dbReference type="RefSeq" id="WP_264811148.1">
    <property type="nucleotide sequence ID" value="NZ_CP110226.1"/>
</dbReference>
<evidence type="ECO:0000313" key="2">
    <source>
        <dbReference type="EMBL" id="UZD24436.1"/>
    </source>
</evidence>
<feature type="signal peptide" evidence="1">
    <location>
        <begin position="1"/>
        <end position="26"/>
    </location>
</feature>
<keyword evidence="1" id="KW-0732">Signal</keyword>
<reference evidence="2" key="1">
    <citation type="submission" date="2022-10" db="EMBL/GenBank/DDBJ databases">
        <title>Algoriphagus sp. a novel bacteria isolate from halophytes salicornia europaea.</title>
        <authorList>
            <person name="Peng Y."/>
            <person name="Jiang L."/>
            <person name="Lee J."/>
        </authorList>
    </citation>
    <scope>NUCLEOTIDE SEQUENCE</scope>
    <source>
        <strain evidence="2">TR-M5</strain>
    </source>
</reference>
<evidence type="ECO:0000313" key="3">
    <source>
        <dbReference type="Proteomes" id="UP001163156"/>
    </source>
</evidence>
<sequence length="239" mass="27295">MKKALATLCFLLLLIVPLSSFCQSNADTVTHKIAAVHKEKLTGRLYNASTGNPISSEEFSEMIAENPEIKLERIYNNRGVVEKFLYHPESPNFIPDQAANKPQEGEVFPDLIVNSVDEEEVSIAHLKGQWIIIRFGFFTKMMDMNDYGMYLESLENIPSEIAYTAIHFSLDNEQEVIKTLKPLSKKEKLVANCRNFFDMLHIKNMPTTLLVNPQQKVVKYFTRENYSEIPMVITSNGIN</sequence>
<dbReference type="InterPro" id="IPR036249">
    <property type="entry name" value="Thioredoxin-like_sf"/>
</dbReference>
<evidence type="ECO:0000256" key="1">
    <source>
        <dbReference type="SAM" id="SignalP"/>
    </source>
</evidence>
<keyword evidence="3" id="KW-1185">Reference proteome</keyword>
<gene>
    <name evidence="2" type="ORF">OM944_08020</name>
</gene>
<dbReference type="EMBL" id="CP110226">
    <property type="protein sequence ID" value="UZD24436.1"/>
    <property type="molecule type" value="Genomic_DNA"/>
</dbReference>
<accession>A0ABY6MP09</accession>